<sequence>MGSREGENLIVSIHINHFLRNEDEIPEAKPIVPEDEQRDDDD</sequence>
<evidence type="ECO:0000256" key="1">
    <source>
        <dbReference type="SAM" id="MobiDB-lite"/>
    </source>
</evidence>
<proteinExistence type="predicted"/>
<feature type="compositionally biased region" description="Acidic residues" evidence="1">
    <location>
        <begin position="33"/>
        <end position="42"/>
    </location>
</feature>
<dbReference type="EMBL" id="LR031876">
    <property type="protein sequence ID" value="VDD36116.1"/>
    <property type="molecule type" value="Genomic_DNA"/>
</dbReference>
<gene>
    <name evidence="2" type="ORF">BOLC7T41676H</name>
</gene>
<dbReference type="AlphaFoldDB" id="A0A3P6EEZ7"/>
<name>A0A3P6EEZ7_BRAOL</name>
<evidence type="ECO:0000313" key="2">
    <source>
        <dbReference type="EMBL" id="VDD36116.1"/>
    </source>
</evidence>
<protein>
    <submittedName>
        <fullName evidence="2">Uncharacterized protein</fullName>
    </submittedName>
</protein>
<organism evidence="2">
    <name type="scientific">Brassica oleracea</name>
    <name type="common">Wild cabbage</name>
    <dbReference type="NCBI Taxonomy" id="3712"/>
    <lineage>
        <taxon>Eukaryota</taxon>
        <taxon>Viridiplantae</taxon>
        <taxon>Streptophyta</taxon>
        <taxon>Embryophyta</taxon>
        <taxon>Tracheophyta</taxon>
        <taxon>Spermatophyta</taxon>
        <taxon>Magnoliopsida</taxon>
        <taxon>eudicotyledons</taxon>
        <taxon>Gunneridae</taxon>
        <taxon>Pentapetalae</taxon>
        <taxon>rosids</taxon>
        <taxon>malvids</taxon>
        <taxon>Brassicales</taxon>
        <taxon>Brassicaceae</taxon>
        <taxon>Brassiceae</taxon>
        <taxon>Brassica</taxon>
    </lineage>
</organism>
<feature type="region of interest" description="Disordered" evidence="1">
    <location>
        <begin position="23"/>
        <end position="42"/>
    </location>
</feature>
<reference evidence="2" key="1">
    <citation type="submission" date="2018-11" db="EMBL/GenBank/DDBJ databases">
        <authorList>
            <consortium name="Genoscope - CEA"/>
            <person name="William W."/>
        </authorList>
    </citation>
    <scope>NUCLEOTIDE SEQUENCE</scope>
</reference>
<accession>A0A3P6EEZ7</accession>